<keyword evidence="13" id="KW-0418">Kinase</keyword>
<evidence type="ECO:0000256" key="5">
    <source>
        <dbReference type="ARBA" id="ARBA00022729"/>
    </source>
</evidence>
<evidence type="ECO:0000256" key="12">
    <source>
        <dbReference type="SAM" id="SignalP"/>
    </source>
</evidence>
<organism evidence="13 14">
    <name type="scientific">Auxenochlorella protothecoides</name>
    <name type="common">Green microalga</name>
    <name type="synonym">Chlorella protothecoides</name>
    <dbReference type="NCBI Taxonomy" id="3075"/>
    <lineage>
        <taxon>Eukaryota</taxon>
        <taxon>Viridiplantae</taxon>
        <taxon>Chlorophyta</taxon>
        <taxon>core chlorophytes</taxon>
        <taxon>Trebouxiophyceae</taxon>
        <taxon>Chlorellales</taxon>
        <taxon>Chlorellaceae</taxon>
        <taxon>Auxenochlorella</taxon>
    </lineage>
</organism>
<evidence type="ECO:0000256" key="3">
    <source>
        <dbReference type="ARBA" id="ARBA00022614"/>
    </source>
</evidence>
<evidence type="ECO:0000256" key="10">
    <source>
        <dbReference type="ARBA" id="ARBA00023180"/>
    </source>
</evidence>
<evidence type="ECO:0000313" key="14">
    <source>
        <dbReference type="Proteomes" id="UP000028924"/>
    </source>
</evidence>
<sequence>MPQQALHRVTGQGSLGTWCLLAGLVLSWNPAHARTDPDTVLALQEAGAELACAVPAWNESGDPCSAATCGAAGCRGLRRLDLSSNALWGGVPDALGALGALRYLDLGGNALTGTLPAALGRTALQTLLAGGNALTGRLPPFWAYAGNLARVALAGNALTGTLPADWGRLAALRSLDLGGNALTGTLPPAWLALPRLTLLGLFNNCGICGDLPAHAAPASLHLEAAGTALGQPCSPANCHGGDGAGVHSGRISTQTVVLTSVLTLVAVTGVLPTLAILCLRYVVHDSVAPDAI</sequence>
<dbReference type="InterPro" id="IPR001611">
    <property type="entry name" value="Leu-rich_rpt"/>
</dbReference>
<dbReference type="PANTHER" id="PTHR27000">
    <property type="entry name" value="LEUCINE-RICH REPEAT RECEPTOR-LIKE PROTEIN KINASE FAMILY PROTEIN-RELATED"/>
    <property type="match status" value="1"/>
</dbReference>
<accession>A0A087SA53</accession>
<gene>
    <name evidence="13" type="ORF">F751_4251</name>
</gene>
<evidence type="ECO:0000256" key="2">
    <source>
        <dbReference type="ARBA" id="ARBA00004430"/>
    </source>
</evidence>
<dbReference type="RefSeq" id="XP_011395463.1">
    <property type="nucleotide sequence ID" value="XM_011397161.1"/>
</dbReference>
<feature type="transmembrane region" description="Helical" evidence="11">
    <location>
        <begin position="256"/>
        <end position="283"/>
    </location>
</feature>
<evidence type="ECO:0000313" key="13">
    <source>
        <dbReference type="EMBL" id="KFM22607.1"/>
    </source>
</evidence>
<dbReference type="eggNOG" id="KOG0619">
    <property type="taxonomic scope" value="Eukaryota"/>
</dbReference>
<dbReference type="SUPFAM" id="SSF52058">
    <property type="entry name" value="L domain-like"/>
    <property type="match status" value="1"/>
</dbReference>
<dbReference type="Proteomes" id="UP000028924">
    <property type="component" value="Unassembled WGS sequence"/>
</dbReference>
<keyword evidence="14" id="KW-1185">Reference proteome</keyword>
<reference evidence="13 14" key="1">
    <citation type="journal article" date="2014" name="BMC Genomics">
        <title>Oil accumulation mechanisms of the oleaginous microalga Chlorella protothecoides revealed through its genome, transcriptomes, and proteomes.</title>
        <authorList>
            <person name="Gao C."/>
            <person name="Wang Y."/>
            <person name="Shen Y."/>
            <person name="Yan D."/>
            <person name="He X."/>
            <person name="Dai J."/>
            <person name="Wu Q."/>
        </authorList>
    </citation>
    <scope>NUCLEOTIDE SEQUENCE [LARGE SCALE GENOMIC DNA]</scope>
    <source>
        <strain evidence="13 14">0710</strain>
    </source>
</reference>
<dbReference type="GO" id="GO:0016301">
    <property type="term" value="F:kinase activity"/>
    <property type="evidence" value="ECO:0007669"/>
    <property type="project" value="UniProtKB-KW"/>
</dbReference>
<dbReference type="PANTHER" id="PTHR27000:SF642">
    <property type="entry name" value="INACTIVE LEUCINE-RICH REPEAT RECEPTOR KINASE XIAO-RELATED"/>
    <property type="match status" value="1"/>
</dbReference>
<keyword evidence="5 12" id="KW-0732">Signal</keyword>
<comment type="subcellular location">
    <subcellularLocation>
        <location evidence="2">Cytoplasm</location>
        <location evidence="2">Cytoskeleton</location>
        <location evidence="2">Cilium axoneme</location>
    </subcellularLocation>
    <subcellularLocation>
        <location evidence="1">Membrane</location>
        <topology evidence="1">Single-pass membrane protein</topology>
    </subcellularLocation>
</comment>
<dbReference type="STRING" id="3075.A0A087SA53"/>
<dbReference type="KEGG" id="apro:F751_4251"/>
<dbReference type="Pfam" id="PF13855">
    <property type="entry name" value="LRR_8"/>
    <property type="match status" value="1"/>
</dbReference>
<protein>
    <submittedName>
        <fullName evidence="13">Probably inactive leucine-rich repeat receptor-like protein kinase</fullName>
    </submittedName>
</protein>
<feature type="signal peptide" evidence="12">
    <location>
        <begin position="1"/>
        <end position="33"/>
    </location>
</feature>
<name>A0A087SA53_AUXPR</name>
<keyword evidence="10" id="KW-0325">Glycoprotein</keyword>
<dbReference type="GO" id="GO:0016020">
    <property type="term" value="C:membrane"/>
    <property type="evidence" value="ECO:0007669"/>
    <property type="project" value="UniProtKB-SubCell"/>
</dbReference>
<evidence type="ECO:0000256" key="8">
    <source>
        <dbReference type="ARBA" id="ARBA00023136"/>
    </source>
</evidence>
<keyword evidence="7 11" id="KW-1133">Transmembrane helix</keyword>
<dbReference type="Gene3D" id="3.80.10.10">
    <property type="entry name" value="Ribonuclease Inhibitor"/>
    <property type="match status" value="1"/>
</dbReference>
<keyword evidence="6" id="KW-0677">Repeat</keyword>
<dbReference type="GO" id="GO:0005930">
    <property type="term" value="C:axoneme"/>
    <property type="evidence" value="ECO:0007669"/>
    <property type="project" value="UniProtKB-SubCell"/>
</dbReference>
<keyword evidence="9 13" id="KW-0675">Receptor</keyword>
<keyword evidence="8 11" id="KW-0472">Membrane</keyword>
<keyword evidence="13" id="KW-0808">Transferase</keyword>
<dbReference type="GeneID" id="23615642"/>
<evidence type="ECO:0000256" key="11">
    <source>
        <dbReference type="SAM" id="Phobius"/>
    </source>
</evidence>
<feature type="chain" id="PRO_5001828735" evidence="12">
    <location>
        <begin position="34"/>
        <end position="292"/>
    </location>
</feature>
<evidence type="ECO:0000256" key="1">
    <source>
        <dbReference type="ARBA" id="ARBA00004167"/>
    </source>
</evidence>
<keyword evidence="3" id="KW-0433">Leucine-rich repeat</keyword>
<evidence type="ECO:0000256" key="6">
    <source>
        <dbReference type="ARBA" id="ARBA00022737"/>
    </source>
</evidence>
<evidence type="ECO:0000256" key="4">
    <source>
        <dbReference type="ARBA" id="ARBA00022692"/>
    </source>
</evidence>
<keyword evidence="4 11" id="KW-0812">Transmembrane</keyword>
<dbReference type="EMBL" id="KL662078">
    <property type="protein sequence ID" value="KFM22607.1"/>
    <property type="molecule type" value="Genomic_DNA"/>
</dbReference>
<proteinExistence type="predicted"/>
<evidence type="ECO:0000256" key="7">
    <source>
        <dbReference type="ARBA" id="ARBA00022989"/>
    </source>
</evidence>
<dbReference type="InterPro" id="IPR032675">
    <property type="entry name" value="LRR_dom_sf"/>
</dbReference>
<dbReference type="Pfam" id="PF00560">
    <property type="entry name" value="LRR_1"/>
    <property type="match status" value="1"/>
</dbReference>
<evidence type="ECO:0000256" key="9">
    <source>
        <dbReference type="ARBA" id="ARBA00023170"/>
    </source>
</evidence>
<dbReference type="AlphaFoldDB" id="A0A087SA53"/>
<dbReference type="OrthoDB" id="511504at2759"/>